<dbReference type="HOGENOM" id="CLU_3389836_0_0_9"/>
<dbReference type="EMBL" id="ADLN01000006">
    <property type="protein sequence ID" value="EHI61164.1"/>
    <property type="molecule type" value="Genomic_DNA"/>
</dbReference>
<accession>G5IBK1</accession>
<evidence type="ECO:0000313" key="2">
    <source>
        <dbReference type="Proteomes" id="UP000005384"/>
    </source>
</evidence>
<keyword evidence="2" id="KW-1185">Reference proteome</keyword>
<evidence type="ECO:0000313" key="1">
    <source>
        <dbReference type="EMBL" id="EHI61164.1"/>
    </source>
</evidence>
<gene>
    <name evidence="1" type="ORF">HMPREF9473_00779</name>
</gene>
<sequence>MVVGVSGVGDIIADESGRGRCARAQAGEFMFL</sequence>
<comment type="caution">
    <text evidence="1">The sequence shown here is derived from an EMBL/GenBank/DDBJ whole genome shotgun (WGS) entry which is preliminary data.</text>
</comment>
<name>G5IBK1_9FIRM</name>
<dbReference type="Proteomes" id="UP000005384">
    <property type="component" value="Unassembled WGS sequence"/>
</dbReference>
<dbReference type="AlphaFoldDB" id="G5IBK1"/>
<protein>
    <submittedName>
        <fullName evidence="1">Uncharacterized protein</fullName>
    </submittedName>
</protein>
<organism evidence="1 2">
    <name type="scientific">Hungatella hathewayi WAL-18680</name>
    <dbReference type="NCBI Taxonomy" id="742737"/>
    <lineage>
        <taxon>Bacteria</taxon>
        <taxon>Bacillati</taxon>
        <taxon>Bacillota</taxon>
        <taxon>Clostridia</taxon>
        <taxon>Lachnospirales</taxon>
        <taxon>Lachnospiraceae</taxon>
        <taxon>Hungatella</taxon>
    </lineage>
</organism>
<reference evidence="1 2" key="1">
    <citation type="submission" date="2011-08" db="EMBL/GenBank/DDBJ databases">
        <title>The Genome Sequence of Clostridium hathewayi WAL-18680.</title>
        <authorList>
            <consortium name="The Broad Institute Genome Sequencing Platform"/>
            <person name="Earl A."/>
            <person name="Ward D."/>
            <person name="Feldgarden M."/>
            <person name="Gevers D."/>
            <person name="Finegold S.M."/>
            <person name="Summanen P.H."/>
            <person name="Molitoris D.R."/>
            <person name="Song M."/>
            <person name="Daigneault M."/>
            <person name="Allen-Vercoe E."/>
            <person name="Young S.K."/>
            <person name="Zeng Q."/>
            <person name="Gargeya S."/>
            <person name="Fitzgerald M."/>
            <person name="Haas B."/>
            <person name="Abouelleil A."/>
            <person name="Alvarado L."/>
            <person name="Arachchi H.M."/>
            <person name="Berlin A."/>
            <person name="Brown A."/>
            <person name="Chapman S.B."/>
            <person name="Chen Z."/>
            <person name="Dunbar C."/>
            <person name="Freedman E."/>
            <person name="Gearin G."/>
            <person name="Gellesch M."/>
            <person name="Goldberg J."/>
            <person name="Griggs A."/>
            <person name="Gujja S."/>
            <person name="Heiman D."/>
            <person name="Howarth C."/>
            <person name="Larson L."/>
            <person name="Lui A."/>
            <person name="MacDonald P.J.P."/>
            <person name="Montmayeur A."/>
            <person name="Murphy C."/>
            <person name="Neiman D."/>
            <person name="Pearson M."/>
            <person name="Priest M."/>
            <person name="Roberts A."/>
            <person name="Saif S."/>
            <person name="Shea T."/>
            <person name="Shenoy N."/>
            <person name="Sisk P."/>
            <person name="Stolte C."/>
            <person name="Sykes S."/>
            <person name="Wortman J."/>
            <person name="Nusbaum C."/>
            <person name="Birren B."/>
        </authorList>
    </citation>
    <scope>NUCLEOTIDE SEQUENCE [LARGE SCALE GENOMIC DNA]</scope>
    <source>
        <strain evidence="1 2">WAL-18680</strain>
    </source>
</reference>
<proteinExistence type="predicted"/>